<keyword evidence="2" id="KW-1185">Reference proteome</keyword>
<dbReference type="HOGENOM" id="CLU_1719818_0_0_7"/>
<accession>C5F1V4</accession>
<proteinExistence type="predicted"/>
<evidence type="ECO:0000313" key="1">
    <source>
        <dbReference type="EMBL" id="EEQ64248.1"/>
    </source>
</evidence>
<dbReference type="RefSeq" id="WP_005023061.1">
    <property type="nucleotide sequence ID" value="NZ_DS990446.1"/>
</dbReference>
<name>C5F1V4_9HELI</name>
<gene>
    <name evidence="1" type="ORF">HPMG_01705</name>
</gene>
<dbReference type="AlphaFoldDB" id="C5F1V4"/>
<evidence type="ECO:0000313" key="2">
    <source>
        <dbReference type="Proteomes" id="UP000003953"/>
    </source>
</evidence>
<dbReference type="EMBL" id="DS990446">
    <property type="protein sequence ID" value="EEQ64248.1"/>
    <property type="molecule type" value="Genomic_DNA"/>
</dbReference>
<reference evidence="2" key="1">
    <citation type="journal article" date="2014" name="Genome Announc.">
        <title>Draft genome sequences of six enterohepatic helicobacter species isolated from humans and one from rhesus macaques.</title>
        <authorList>
            <person name="Shen Z."/>
            <person name="Sheh A."/>
            <person name="Young S.K."/>
            <person name="Abouelliel A."/>
            <person name="Ward D.V."/>
            <person name="Earl A.M."/>
            <person name="Fox J.G."/>
        </authorList>
    </citation>
    <scope>NUCLEOTIDE SEQUENCE [LARGE SCALE GENOMIC DNA]</scope>
    <source>
        <strain evidence="2">MIT 98-5489</strain>
    </source>
</reference>
<protein>
    <submittedName>
        <fullName evidence="1">Uncharacterized protein</fullName>
    </submittedName>
</protein>
<organism evidence="1 2">
    <name type="scientific">Helicobacter pullorum MIT 98-5489</name>
    <dbReference type="NCBI Taxonomy" id="537972"/>
    <lineage>
        <taxon>Bacteria</taxon>
        <taxon>Pseudomonadati</taxon>
        <taxon>Campylobacterota</taxon>
        <taxon>Epsilonproteobacteria</taxon>
        <taxon>Campylobacterales</taxon>
        <taxon>Helicobacteraceae</taxon>
        <taxon>Helicobacter</taxon>
    </lineage>
</organism>
<sequence>MKKIVCVILLCLSCVYGGGDEGFSMMLAKENIKNLRALGIGYCLGYDVEKLYDEFSMSWPKLDVDESARNAIINEVKNAVDTQKKKLTTPKRKYDETALLFHNCFFIDSIGYRETIQRIAEKYCVKNCSSIEQLRNWCKY</sequence>
<dbReference type="Proteomes" id="UP000003953">
    <property type="component" value="Unassembled WGS sequence"/>
</dbReference>